<feature type="chain" id="PRO_5002173540" evidence="1">
    <location>
        <begin position="26"/>
        <end position="72"/>
    </location>
</feature>
<keyword evidence="1" id="KW-0732">Signal</keyword>
<dbReference type="Proteomes" id="UP000031843">
    <property type="component" value="Chromosome main"/>
</dbReference>
<proteinExistence type="predicted"/>
<gene>
    <name evidence="2" type="ORF">RR42_m2107</name>
</gene>
<dbReference type="RefSeq" id="WP_043346358.1">
    <property type="nucleotide sequence ID" value="NZ_CP010536.1"/>
</dbReference>
<evidence type="ECO:0000313" key="2">
    <source>
        <dbReference type="EMBL" id="AJG19499.1"/>
    </source>
</evidence>
<protein>
    <submittedName>
        <fullName evidence="2">Uncharacterized protein</fullName>
    </submittedName>
</protein>
<accession>A0A0C4YB97</accession>
<sequence>MNTNRHALIAVAALAAALSAAPAFAKSGKFDTYTDGARSGKYDVYTDGAKSGKFDTYTDGARYYIASDGAAL</sequence>
<keyword evidence="3" id="KW-1185">Reference proteome</keyword>
<dbReference type="KEGG" id="cbw:RR42_m2107"/>
<dbReference type="OrthoDB" id="8926591at2"/>
<name>A0A0C4YB97_9BURK</name>
<dbReference type="EMBL" id="CP010536">
    <property type="protein sequence ID" value="AJG19499.1"/>
    <property type="molecule type" value="Genomic_DNA"/>
</dbReference>
<organism evidence="2 3">
    <name type="scientific">Cupriavidus basilensis</name>
    <dbReference type="NCBI Taxonomy" id="68895"/>
    <lineage>
        <taxon>Bacteria</taxon>
        <taxon>Pseudomonadati</taxon>
        <taxon>Pseudomonadota</taxon>
        <taxon>Betaproteobacteria</taxon>
        <taxon>Burkholderiales</taxon>
        <taxon>Burkholderiaceae</taxon>
        <taxon>Cupriavidus</taxon>
    </lineage>
</organism>
<evidence type="ECO:0000313" key="3">
    <source>
        <dbReference type="Proteomes" id="UP000031843"/>
    </source>
</evidence>
<reference evidence="2 3" key="1">
    <citation type="journal article" date="2015" name="Genome Announc.">
        <title>Complete Genome Sequence of Cupriavidus basilensis 4G11, Isolated from the Oak Ridge Field Research Center Site.</title>
        <authorList>
            <person name="Ray J."/>
            <person name="Waters R.J."/>
            <person name="Skerker J.M."/>
            <person name="Kuehl J.V."/>
            <person name="Price M.N."/>
            <person name="Huang J."/>
            <person name="Chakraborty R."/>
            <person name="Arkin A.P."/>
            <person name="Deutschbauer A."/>
        </authorList>
    </citation>
    <scope>NUCLEOTIDE SEQUENCE [LARGE SCALE GENOMIC DNA]</scope>
    <source>
        <strain evidence="2">4G11</strain>
    </source>
</reference>
<feature type="signal peptide" evidence="1">
    <location>
        <begin position="1"/>
        <end position="25"/>
    </location>
</feature>
<dbReference type="AlphaFoldDB" id="A0A0C4YB97"/>
<evidence type="ECO:0000256" key="1">
    <source>
        <dbReference type="SAM" id="SignalP"/>
    </source>
</evidence>